<evidence type="ECO:0000313" key="5">
    <source>
        <dbReference type="Proteomes" id="UP000294656"/>
    </source>
</evidence>
<dbReference type="PANTHER" id="PTHR30163">
    <property type="entry name" value="MEMBRANE-BOUND LYTIC MUREIN TRANSGLYCOSYLASE B"/>
    <property type="match status" value="1"/>
</dbReference>
<dbReference type="EMBL" id="SNXC01000009">
    <property type="protein sequence ID" value="TDO99668.1"/>
    <property type="molecule type" value="Genomic_DNA"/>
</dbReference>
<keyword evidence="2" id="KW-0732">Signal</keyword>
<dbReference type="Proteomes" id="UP000294656">
    <property type="component" value="Unassembled WGS sequence"/>
</dbReference>
<feature type="signal peptide" evidence="2">
    <location>
        <begin position="1"/>
        <end position="20"/>
    </location>
</feature>
<dbReference type="InterPro" id="IPR023346">
    <property type="entry name" value="Lysozyme-like_dom_sf"/>
</dbReference>
<dbReference type="GO" id="GO:0009253">
    <property type="term" value="P:peptidoglycan catabolic process"/>
    <property type="evidence" value="ECO:0007669"/>
    <property type="project" value="TreeGrafter"/>
</dbReference>
<dbReference type="OrthoDB" id="9772911at2"/>
<evidence type="ECO:0000256" key="1">
    <source>
        <dbReference type="PIRSR" id="PIRSR611757-1"/>
    </source>
</evidence>
<dbReference type="Gene3D" id="1.10.530.10">
    <property type="match status" value="1"/>
</dbReference>
<evidence type="ECO:0000313" key="4">
    <source>
        <dbReference type="EMBL" id="TDO99668.1"/>
    </source>
</evidence>
<evidence type="ECO:0000256" key="2">
    <source>
        <dbReference type="SAM" id="SignalP"/>
    </source>
</evidence>
<dbReference type="PROSITE" id="PS51257">
    <property type="entry name" value="PROKAR_LIPOPROTEIN"/>
    <property type="match status" value="1"/>
</dbReference>
<dbReference type="GO" id="GO:0008933">
    <property type="term" value="F:peptidoglycan lytic transglycosylase activity"/>
    <property type="evidence" value="ECO:0007669"/>
    <property type="project" value="TreeGrafter"/>
</dbReference>
<keyword evidence="5" id="KW-1185">Reference proteome</keyword>
<dbReference type="Gene3D" id="1.10.8.350">
    <property type="entry name" value="Bacterial muramidase"/>
    <property type="match status" value="1"/>
</dbReference>
<dbReference type="Pfam" id="PF13406">
    <property type="entry name" value="SLT_2"/>
    <property type="match status" value="1"/>
</dbReference>
<comment type="caution">
    <text evidence="4">The sequence shown here is derived from an EMBL/GenBank/DDBJ whole genome shotgun (WGS) entry which is preliminary data.</text>
</comment>
<reference evidence="4 5" key="1">
    <citation type="submission" date="2019-03" db="EMBL/GenBank/DDBJ databases">
        <title>Genomic Encyclopedia of Type Strains, Phase III (KMG-III): the genomes of soil and plant-associated and newly described type strains.</title>
        <authorList>
            <person name="Whitman W."/>
        </authorList>
    </citation>
    <scope>NUCLEOTIDE SEQUENCE [LARGE SCALE GENOMIC DNA]</scope>
    <source>
        <strain evidence="4 5">CECT 7378</strain>
    </source>
</reference>
<feature type="active site" evidence="1">
    <location>
        <position position="153"/>
    </location>
</feature>
<feature type="chain" id="PRO_5020313425" evidence="2">
    <location>
        <begin position="21"/>
        <end position="356"/>
    </location>
</feature>
<protein>
    <submittedName>
        <fullName evidence="4">Membrane-bound lytic murein transglycosylase B</fullName>
    </submittedName>
</protein>
<dbReference type="NCBIfam" id="TIGR02282">
    <property type="entry name" value="MltB"/>
    <property type="match status" value="1"/>
</dbReference>
<dbReference type="AlphaFoldDB" id="A0A4R6MD99"/>
<evidence type="ECO:0000259" key="3">
    <source>
        <dbReference type="Pfam" id="PF13406"/>
    </source>
</evidence>
<dbReference type="RefSeq" id="WP_133502509.1">
    <property type="nucleotide sequence ID" value="NZ_SNXC01000009.1"/>
</dbReference>
<proteinExistence type="predicted"/>
<dbReference type="InterPro" id="IPR043426">
    <property type="entry name" value="MltB-like"/>
</dbReference>
<dbReference type="CDD" id="cd13399">
    <property type="entry name" value="Slt35-like"/>
    <property type="match status" value="1"/>
</dbReference>
<name>A0A4R6MD99_9GAMM</name>
<organism evidence="4 5">
    <name type="scientific">Marinomonas balearica</name>
    <dbReference type="NCBI Taxonomy" id="491947"/>
    <lineage>
        <taxon>Bacteria</taxon>
        <taxon>Pseudomonadati</taxon>
        <taxon>Pseudomonadota</taxon>
        <taxon>Gammaproteobacteria</taxon>
        <taxon>Oceanospirillales</taxon>
        <taxon>Oceanospirillaceae</taxon>
        <taxon>Marinomonas</taxon>
    </lineage>
</organism>
<accession>A0A4R6MD99</accession>
<dbReference type="SUPFAM" id="SSF53955">
    <property type="entry name" value="Lysozyme-like"/>
    <property type="match status" value="1"/>
</dbReference>
<gene>
    <name evidence="4" type="ORF">DFP79_0655</name>
</gene>
<feature type="domain" description="Transglycosylase SLT" evidence="3">
    <location>
        <begin position="58"/>
        <end position="349"/>
    </location>
</feature>
<dbReference type="InterPro" id="IPR011757">
    <property type="entry name" value="Lytic_transglycosylase_MltB"/>
</dbReference>
<sequence>MQKAAFWIFFVFVIASCSSAPTDALQQNENESKEPRSEKIVSLEKTNSNITHHYYLKSDVQRFVEYMSDKHSYDRTLLVKAFSSIQQRPQVIKKSNNQPEAITPYFEYRKRFVNQTRVDGGIAFANKYKPWLIAAQREYGVDWSIIVALIGVETAYGRITGSRDVFTSLTTLAFDYPRRSKYFKSELEAYLLLARKEGWGIGNTNGSYSGALGMVQFMPSNYMKLAVDFDKNGHVDLWGSPADAIGSAANYLRFHGWRPNKEWVVDADVMSVKSVASLANKGRKPVYALEKWETLGVYSKSISPDKAGLIKLRSGPDQVSYWLAFENFFTVMDYNPSRRYAMSVIELANRLKVNGL</sequence>
<dbReference type="PANTHER" id="PTHR30163:SF9">
    <property type="entry name" value="MEMBRANE-BOUND LYTIC MUREIN TRANSGLYCOSYLASE B"/>
    <property type="match status" value="1"/>
</dbReference>
<dbReference type="InterPro" id="IPR031304">
    <property type="entry name" value="SLT_2"/>
</dbReference>